<keyword evidence="7" id="KW-1185">Reference proteome</keyword>
<organism evidence="6 7">
    <name type="scientific">Haloactinomyces albus</name>
    <dbReference type="NCBI Taxonomy" id="1352928"/>
    <lineage>
        <taxon>Bacteria</taxon>
        <taxon>Bacillati</taxon>
        <taxon>Actinomycetota</taxon>
        <taxon>Actinomycetes</taxon>
        <taxon>Actinopolysporales</taxon>
        <taxon>Actinopolysporaceae</taxon>
        <taxon>Haloactinomyces</taxon>
    </lineage>
</organism>
<dbReference type="PANTHER" id="PTHR31438:SF1">
    <property type="entry name" value="LYSINE N-ACYLTRANSFERASE C17G9.06C-RELATED"/>
    <property type="match status" value="1"/>
</dbReference>
<dbReference type="Gene3D" id="3.40.630.30">
    <property type="match status" value="1"/>
</dbReference>
<protein>
    <recommendedName>
        <fullName evidence="3">Lysine N-acyltransferase MbtK</fullName>
    </recommendedName>
    <alternativeName>
        <fullName evidence="4">Mycobactin synthase protein K</fullName>
    </alternativeName>
</protein>
<feature type="domain" description="Acyltransferase MbtK/IucB-like conserved" evidence="5">
    <location>
        <begin position="19"/>
        <end position="66"/>
    </location>
</feature>
<evidence type="ECO:0000256" key="4">
    <source>
        <dbReference type="ARBA" id="ARBA00031122"/>
    </source>
</evidence>
<comment type="function">
    <text evidence="1">Acyltransferase required for the direct transfer of medium- to long-chain fatty acyl moieties from a carrier protein (MbtL) on to the epsilon-amino group of lysine residue in the mycobactin core.</text>
</comment>
<dbReference type="EMBL" id="JAVDXW010000001">
    <property type="protein sequence ID" value="MDR7304064.1"/>
    <property type="molecule type" value="Genomic_DNA"/>
</dbReference>
<dbReference type="InterPro" id="IPR016181">
    <property type="entry name" value="Acyl_CoA_acyltransferase"/>
</dbReference>
<evidence type="ECO:0000259" key="5">
    <source>
        <dbReference type="SMART" id="SM01006"/>
    </source>
</evidence>
<dbReference type="SMART" id="SM01006">
    <property type="entry name" value="AlcB"/>
    <property type="match status" value="1"/>
</dbReference>
<comment type="pathway">
    <text evidence="2">Siderophore biosynthesis; mycobactin biosynthesis.</text>
</comment>
<evidence type="ECO:0000256" key="1">
    <source>
        <dbReference type="ARBA" id="ARBA00003818"/>
    </source>
</evidence>
<gene>
    <name evidence="6" type="ORF">JOF55_004245</name>
</gene>
<reference evidence="6" key="1">
    <citation type="submission" date="2023-07" db="EMBL/GenBank/DDBJ databases">
        <title>Sequencing the genomes of 1000 actinobacteria strains.</title>
        <authorList>
            <person name="Klenk H.-P."/>
        </authorList>
    </citation>
    <scope>NUCLEOTIDE SEQUENCE</scope>
    <source>
        <strain evidence="6">DSM 45977</strain>
    </source>
</reference>
<evidence type="ECO:0000313" key="7">
    <source>
        <dbReference type="Proteomes" id="UP001180845"/>
    </source>
</evidence>
<dbReference type="SUPFAM" id="SSF55729">
    <property type="entry name" value="Acyl-CoA N-acyltransferases (Nat)"/>
    <property type="match status" value="1"/>
</dbReference>
<dbReference type="AlphaFoldDB" id="A0AAE3ZJK0"/>
<dbReference type="InterPro" id="IPR019432">
    <property type="entry name" value="Acyltransferase_MbtK/IucB-like"/>
</dbReference>
<dbReference type="RefSeq" id="WP_310277189.1">
    <property type="nucleotide sequence ID" value="NZ_JAVDXW010000001.1"/>
</dbReference>
<evidence type="ECO:0000313" key="6">
    <source>
        <dbReference type="EMBL" id="MDR7304064.1"/>
    </source>
</evidence>
<dbReference type="Pfam" id="PF13523">
    <property type="entry name" value="Acetyltransf_8"/>
    <property type="match status" value="1"/>
</dbReference>
<dbReference type="GO" id="GO:0019290">
    <property type="term" value="P:siderophore biosynthetic process"/>
    <property type="evidence" value="ECO:0007669"/>
    <property type="project" value="InterPro"/>
</dbReference>
<proteinExistence type="predicted"/>
<evidence type="ECO:0000256" key="2">
    <source>
        <dbReference type="ARBA" id="ARBA00005102"/>
    </source>
</evidence>
<dbReference type="PANTHER" id="PTHR31438">
    <property type="entry name" value="LYSINE N-ACYLTRANSFERASE C17G9.06C-RELATED"/>
    <property type="match status" value="1"/>
</dbReference>
<comment type="caution">
    <text evidence="6">The sequence shown here is derived from an EMBL/GenBank/DDBJ whole genome shotgun (WGS) entry which is preliminary data.</text>
</comment>
<dbReference type="Proteomes" id="UP001180845">
    <property type="component" value="Unassembled WGS sequence"/>
</dbReference>
<name>A0AAE3ZJK0_9ACTN</name>
<evidence type="ECO:0000256" key="3">
    <source>
        <dbReference type="ARBA" id="ARBA00020586"/>
    </source>
</evidence>
<accession>A0AAE3ZJK0</accession>
<sequence length="197" mass="22165">MSECLFRRTDPALGEFTVRRVELPTDLALLYGWLTHPKSVFWMMQAAQLADVESMFRDIAATTGHDAFLGCHAGQPAFLIETYDPANCEVAEVYESAPGDIGMHFLTAPTEHPVHGFTLAVLRTVVEHLFADPSNERIVVEPDVRNHPVHVLNEAVGFRVISRVSLRDKDAYLSTCTREQYRKSHHSEQKSNEDVDS</sequence>
<dbReference type="GO" id="GO:0016410">
    <property type="term" value="F:N-acyltransferase activity"/>
    <property type="evidence" value="ECO:0007669"/>
    <property type="project" value="TreeGrafter"/>
</dbReference>